<organism evidence="2 3">
    <name type="scientific">Coprinopsis marcescibilis</name>
    <name type="common">Agaric fungus</name>
    <name type="synonym">Psathyrella marcescibilis</name>
    <dbReference type="NCBI Taxonomy" id="230819"/>
    <lineage>
        <taxon>Eukaryota</taxon>
        <taxon>Fungi</taxon>
        <taxon>Dikarya</taxon>
        <taxon>Basidiomycota</taxon>
        <taxon>Agaricomycotina</taxon>
        <taxon>Agaricomycetes</taxon>
        <taxon>Agaricomycetidae</taxon>
        <taxon>Agaricales</taxon>
        <taxon>Agaricineae</taxon>
        <taxon>Psathyrellaceae</taxon>
        <taxon>Coprinopsis</taxon>
    </lineage>
</organism>
<sequence>MSTTTLLSYQTGDSLQQIPSYTSEPQVHEQRLALSGRFPRPSGNFVKESKNGNARLRLMAQEDDAVLPLYSSGAPVDGVIELSKTEGVSRVEVKLEGHLKLREIAEGGHSTARLCLDTRVLWIKDRENRICPDTLRFSLQIPDTFTFEEKTYPLPPTFGVKLSGLPGFTANIDYSVGAIINRPNASGPVKSKAIGLIVGTQTVATPILYYPRTHPPSPLPHPLVTTSRGFLETPEWGVHESVLYARQKGINDITVKLYIPVSRVFCISERIPFHLSISSNPISLAAFLPLSPTTHVVGRPKAMRLQLMRQSTVDVRSVVKADANREMWRVDNIGEATFRLIGDAPTWIAYSGEIHIDTSVRTAGFKAAGLSVKDCLLLSLNPFDPYKCPFSDLRQVLNVRLTTDLRSPNAADRLPSPPYVPRPQETGSRA</sequence>
<proteinExistence type="predicted"/>
<dbReference type="AlphaFoldDB" id="A0A5C3KX36"/>
<evidence type="ECO:0008006" key="4">
    <source>
        <dbReference type="Google" id="ProtNLM"/>
    </source>
</evidence>
<evidence type="ECO:0000256" key="1">
    <source>
        <dbReference type="SAM" id="MobiDB-lite"/>
    </source>
</evidence>
<gene>
    <name evidence="2" type="ORF">FA15DRAFT_383944</name>
</gene>
<protein>
    <recommendedName>
        <fullName evidence="4">Arrestin-like N-terminal domain-containing protein</fullName>
    </recommendedName>
</protein>
<dbReference type="Proteomes" id="UP000307440">
    <property type="component" value="Unassembled WGS sequence"/>
</dbReference>
<keyword evidence="3" id="KW-1185">Reference proteome</keyword>
<dbReference type="STRING" id="230819.A0A5C3KX36"/>
<dbReference type="EMBL" id="ML210192">
    <property type="protein sequence ID" value="TFK24984.1"/>
    <property type="molecule type" value="Genomic_DNA"/>
</dbReference>
<feature type="region of interest" description="Disordered" evidence="1">
    <location>
        <begin position="407"/>
        <end position="430"/>
    </location>
</feature>
<reference evidence="2 3" key="1">
    <citation type="journal article" date="2019" name="Nat. Ecol. Evol.">
        <title>Megaphylogeny resolves global patterns of mushroom evolution.</title>
        <authorList>
            <person name="Varga T."/>
            <person name="Krizsan K."/>
            <person name="Foldi C."/>
            <person name="Dima B."/>
            <person name="Sanchez-Garcia M."/>
            <person name="Sanchez-Ramirez S."/>
            <person name="Szollosi G.J."/>
            <person name="Szarkandi J.G."/>
            <person name="Papp V."/>
            <person name="Albert L."/>
            <person name="Andreopoulos W."/>
            <person name="Angelini C."/>
            <person name="Antonin V."/>
            <person name="Barry K.W."/>
            <person name="Bougher N.L."/>
            <person name="Buchanan P."/>
            <person name="Buyck B."/>
            <person name="Bense V."/>
            <person name="Catcheside P."/>
            <person name="Chovatia M."/>
            <person name="Cooper J."/>
            <person name="Damon W."/>
            <person name="Desjardin D."/>
            <person name="Finy P."/>
            <person name="Geml J."/>
            <person name="Haridas S."/>
            <person name="Hughes K."/>
            <person name="Justo A."/>
            <person name="Karasinski D."/>
            <person name="Kautmanova I."/>
            <person name="Kiss B."/>
            <person name="Kocsube S."/>
            <person name="Kotiranta H."/>
            <person name="LaButti K.M."/>
            <person name="Lechner B.E."/>
            <person name="Liimatainen K."/>
            <person name="Lipzen A."/>
            <person name="Lukacs Z."/>
            <person name="Mihaltcheva S."/>
            <person name="Morgado L.N."/>
            <person name="Niskanen T."/>
            <person name="Noordeloos M.E."/>
            <person name="Ohm R.A."/>
            <person name="Ortiz-Santana B."/>
            <person name="Ovrebo C."/>
            <person name="Racz N."/>
            <person name="Riley R."/>
            <person name="Savchenko A."/>
            <person name="Shiryaev A."/>
            <person name="Soop K."/>
            <person name="Spirin V."/>
            <person name="Szebenyi C."/>
            <person name="Tomsovsky M."/>
            <person name="Tulloss R.E."/>
            <person name="Uehling J."/>
            <person name="Grigoriev I.V."/>
            <person name="Vagvolgyi C."/>
            <person name="Papp T."/>
            <person name="Martin F.M."/>
            <person name="Miettinen O."/>
            <person name="Hibbett D.S."/>
            <person name="Nagy L.G."/>
        </authorList>
    </citation>
    <scope>NUCLEOTIDE SEQUENCE [LARGE SCALE GENOMIC DNA]</scope>
    <source>
        <strain evidence="2 3">CBS 121175</strain>
    </source>
</reference>
<evidence type="ECO:0000313" key="2">
    <source>
        <dbReference type="EMBL" id="TFK24984.1"/>
    </source>
</evidence>
<name>A0A5C3KX36_COPMA</name>
<evidence type="ECO:0000313" key="3">
    <source>
        <dbReference type="Proteomes" id="UP000307440"/>
    </source>
</evidence>
<dbReference type="OrthoDB" id="3242181at2759"/>
<accession>A0A5C3KX36</accession>